<dbReference type="EMBL" id="JAVFKD010000001">
    <property type="protein sequence ID" value="KAK5998600.1"/>
    <property type="molecule type" value="Genomic_DNA"/>
</dbReference>
<feature type="compositionally biased region" description="Polar residues" evidence="1">
    <location>
        <begin position="127"/>
        <end position="145"/>
    </location>
</feature>
<evidence type="ECO:0000313" key="2">
    <source>
        <dbReference type="EMBL" id="KAK5998600.1"/>
    </source>
</evidence>
<reference evidence="2 3" key="1">
    <citation type="submission" date="2024-01" db="EMBL/GenBank/DDBJ databases">
        <title>Complete genome of Cladobotryum mycophilum ATHUM6906.</title>
        <authorList>
            <person name="Christinaki A.C."/>
            <person name="Myridakis A.I."/>
            <person name="Kouvelis V.N."/>
        </authorList>
    </citation>
    <scope>NUCLEOTIDE SEQUENCE [LARGE SCALE GENOMIC DNA]</scope>
    <source>
        <strain evidence="2 3">ATHUM6906</strain>
    </source>
</reference>
<gene>
    <name evidence="2" type="ORF">PT974_00981</name>
</gene>
<proteinExistence type="predicted"/>
<feature type="region of interest" description="Disordered" evidence="1">
    <location>
        <begin position="236"/>
        <end position="284"/>
    </location>
</feature>
<dbReference type="PANTHER" id="PTHR38248">
    <property type="entry name" value="FUNK1 6"/>
    <property type="match status" value="1"/>
</dbReference>
<feature type="region of interest" description="Disordered" evidence="1">
    <location>
        <begin position="117"/>
        <end position="147"/>
    </location>
</feature>
<evidence type="ECO:0000313" key="3">
    <source>
        <dbReference type="Proteomes" id="UP001338125"/>
    </source>
</evidence>
<organism evidence="2 3">
    <name type="scientific">Cladobotryum mycophilum</name>
    <dbReference type="NCBI Taxonomy" id="491253"/>
    <lineage>
        <taxon>Eukaryota</taxon>
        <taxon>Fungi</taxon>
        <taxon>Dikarya</taxon>
        <taxon>Ascomycota</taxon>
        <taxon>Pezizomycotina</taxon>
        <taxon>Sordariomycetes</taxon>
        <taxon>Hypocreomycetidae</taxon>
        <taxon>Hypocreales</taxon>
        <taxon>Hypocreaceae</taxon>
        <taxon>Cladobotryum</taxon>
    </lineage>
</organism>
<dbReference type="PANTHER" id="PTHR38248:SF2">
    <property type="entry name" value="FUNK1 11"/>
    <property type="match status" value="1"/>
</dbReference>
<keyword evidence="3" id="KW-1185">Reference proteome</keyword>
<protein>
    <submittedName>
        <fullName evidence="2">Uncharacterized protein</fullName>
    </submittedName>
</protein>
<sequence>MVDQTRPDIIKDNPIGNKLDSFRASFNSIYNGKNVSLDLRNVTLILLTSLQSLPVADLLLSNTGRGTLRRDILNLLSAVTSNDFEFDRVKPLLNAALADPPDDTLIWNQVSIAAAESTPPPRPIASSLHQTPWRHSTNSLPNSSENRQDIDKVLKEEFGPLYVGHPDFRKIFFGGVADLKATSEAVFQRCRDGSDPLFHEGWRGWPKDANQNDVLNWFVEVTEKLELFAESYNPPQTYRRPLAQPNEPIKGPTGERKMDIGFVSDPKAGKALGATGHRSSFPVS</sequence>
<accession>A0ABR0T3K8</accession>
<comment type="caution">
    <text evidence="2">The sequence shown here is derived from an EMBL/GenBank/DDBJ whole genome shotgun (WGS) entry which is preliminary data.</text>
</comment>
<name>A0ABR0T3K8_9HYPO</name>
<evidence type="ECO:0000256" key="1">
    <source>
        <dbReference type="SAM" id="MobiDB-lite"/>
    </source>
</evidence>
<dbReference type="Proteomes" id="UP001338125">
    <property type="component" value="Unassembled WGS sequence"/>
</dbReference>